<dbReference type="Proteomes" id="UP000654670">
    <property type="component" value="Unassembled WGS sequence"/>
</dbReference>
<dbReference type="AlphaFoldDB" id="A0A917S9P2"/>
<name>A0A917S9P2_9BACL</name>
<dbReference type="GO" id="GO:0005886">
    <property type="term" value="C:plasma membrane"/>
    <property type="evidence" value="ECO:0007669"/>
    <property type="project" value="UniProtKB-SubCell"/>
</dbReference>
<dbReference type="RefSeq" id="WP_188805181.1">
    <property type="nucleotide sequence ID" value="NZ_BMOK01000023.1"/>
</dbReference>
<evidence type="ECO:0000256" key="3">
    <source>
        <dbReference type="ARBA" id="ARBA00022448"/>
    </source>
</evidence>
<evidence type="ECO:0000256" key="6">
    <source>
        <dbReference type="ARBA" id="ARBA00022989"/>
    </source>
</evidence>
<feature type="transmembrane region" description="Helical" evidence="8">
    <location>
        <begin position="139"/>
        <end position="160"/>
    </location>
</feature>
<feature type="transmembrane region" description="Helical" evidence="8">
    <location>
        <begin position="282"/>
        <end position="304"/>
    </location>
</feature>
<keyword evidence="7 8" id="KW-0472">Membrane</keyword>
<evidence type="ECO:0000256" key="8">
    <source>
        <dbReference type="SAM" id="Phobius"/>
    </source>
</evidence>
<feature type="transmembrane region" description="Helical" evidence="8">
    <location>
        <begin position="109"/>
        <end position="127"/>
    </location>
</feature>
<keyword evidence="5 8" id="KW-0812">Transmembrane</keyword>
<feature type="transmembrane region" description="Helical" evidence="8">
    <location>
        <begin position="12"/>
        <end position="32"/>
    </location>
</feature>
<dbReference type="SUPFAM" id="SSF103473">
    <property type="entry name" value="MFS general substrate transporter"/>
    <property type="match status" value="1"/>
</dbReference>
<feature type="transmembrane region" description="Helical" evidence="8">
    <location>
        <begin position="310"/>
        <end position="333"/>
    </location>
</feature>
<reference evidence="10" key="2">
    <citation type="submission" date="2020-09" db="EMBL/GenBank/DDBJ databases">
        <authorList>
            <person name="Sun Q."/>
            <person name="Ohkuma M."/>
        </authorList>
    </citation>
    <scope>NUCLEOTIDE SEQUENCE</scope>
    <source>
        <strain evidence="10">JCM 15325</strain>
    </source>
</reference>
<dbReference type="Pfam" id="PF07690">
    <property type="entry name" value="MFS_1"/>
    <property type="match status" value="1"/>
</dbReference>
<comment type="caution">
    <text evidence="10">The sequence shown here is derived from an EMBL/GenBank/DDBJ whole genome shotgun (WGS) entry which is preliminary data.</text>
</comment>
<comment type="similarity">
    <text evidence="2">Belongs to the major facilitator superfamily.</text>
</comment>
<sequence>MDYIEAGTKKYWKASSALFAGGFITFAILYSTQPLLPVFSQRFHVSPEYSSLALSSTTGVLSFALLIAAVVSDRFGRKNIMTCSLVLSSAAAIGTAFSPNFLSLLVLRTMQGVVLAGMPSIAMAYVSEEFHERSLGAAMGLYVSGTTVGGMFGRIVVGMVSDFFSWRAALICVGLISFLFSLWFWAGLPEPEHFKIKNGSFSGIFQPFARHLKTLRLVCLFGIGFLLMGGFVTLFNYMGFLLMRPPFNLTQTEVGWMFAVYVFGTFSSTWMGKLADTKGKGLVLLIGMSIMMIGVLCTLVPSLMIKIIGVALYVFGFFGSHSIASGWVGSIALHDRAQAASLYLFFYYAGSSILGTFGGVLWQYSRWPGVVTMIVLCIFLAFGLETLLLRSGNHSR</sequence>
<organism evidence="10 11">
    <name type="scientific">Sporolactobacillus putidus</name>
    <dbReference type="NCBI Taxonomy" id="492735"/>
    <lineage>
        <taxon>Bacteria</taxon>
        <taxon>Bacillati</taxon>
        <taxon>Bacillota</taxon>
        <taxon>Bacilli</taxon>
        <taxon>Bacillales</taxon>
        <taxon>Sporolactobacillaceae</taxon>
        <taxon>Sporolactobacillus</taxon>
    </lineage>
</organism>
<feature type="transmembrane region" description="Helical" evidence="8">
    <location>
        <begin position="254"/>
        <end position="270"/>
    </location>
</feature>
<feature type="transmembrane region" description="Helical" evidence="8">
    <location>
        <begin position="370"/>
        <end position="389"/>
    </location>
</feature>
<dbReference type="PANTHER" id="PTHR43271">
    <property type="entry name" value="BLL2771 PROTEIN"/>
    <property type="match status" value="1"/>
</dbReference>
<gene>
    <name evidence="10" type="primary">yybF</name>
    <name evidence="10" type="ORF">GCM10007968_31860</name>
</gene>
<feature type="transmembrane region" description="Helical" evidence="8">
    <location>
        <begin position="79"/>
        <end position="97"/>
    </location>
</feature>
<evidence type="ECO:0000256" key="1">
    <source>
        <dbReference type="ARBA" id="ARBA00004651"/>
    </source>
</evidence>
<dbReference type="EMBL" id="BMOK01000023">
    <property type="protein sequence ID" value="GGL65500.1"/>
    <property type="molecule type" value="Genomic_DNA"/>
</dbReference>
<dbReference type="InterPro" id="IPR011701">
    <property type="entry name" value="MFS"/>
</dbReference>
<proteinExistence type="inferred from homology"/>
<dbReference type="Gene3D" id="1.20.1250.20">
    <property type="entry name" value="MFS general substrate transporter like domains"/>
    <property type="match status" value="1"/>
</dbReference>
<accession>A0A917S9P2</accession>
<protein>
    <submittedName>
        <fullName evidence="10">MFS-type transporter YybF</fullName>
    </submittedName>
</protein>
<evidence type="ECO:0000256" key="2">
    <source>
        <dbReference type="ARBA" id="ARBA00008335"/>
    </source>
</evidence>
<dbReference type="PROSITE" id="PS50850">
    <property type="entry name" value="MFS"/>
    <property type="match status" value="1"/>
</dbReference>
<evidence type="ECO:0000313" key="11">
    <source>
        <dbReference type="Proteomes" id="UP000654670"/>
    </source>
</evidence>
<dbReference type="InterPro" id="IPR036259">
    <property type="entry name" value="MFS_trans_sf"/>
</dbReference>
<keyword evidence="11" id="KW-1185">Reference proteome</keyword>
<feature type="transmembrane region" description="Helical" evidence="8">
    <location>
        <begin position="166"/>
        <end position="188"/>
    </location>
</feature>
<dbReference type="GO" id="GO:0022857">
    <property type="term" value="F:transmembrane transporter activity"/>
    <property type="evidence" value="ECO:0007669"/>
    <property type="project" value="InterPro"/>
</dbReference>
<feature type="transmembrane region" description="Helical" evidence="8">
    <location>
        <begin position="52"/>
        <end position="72"/>
    </location>
</feature>
<dbReference type="InterPro" id="IPR020846">
    <property type="entry name" value="MFS_dom"/>
</dbReference>
<feature type="transmembrane region" description="Helical" evidence="8">
    <location>
        <begin position="217"/>
        <end position="242"/>
    </location>
</feature>
<comment type="subcellular location">
    <subcellularLocation>
        <location evidence="1">Cell membrane</location>
        <topology evidence="1">Multi-pass membrane protein</topology>
    </subcellularLocation>
</comment>
<dbReference type="CDD" id="cd17324">
    <property type="entry name" value="MFS_NepI_like"/>
    <property type="match status" value="1"/>
</dbReference>
<keyword evidence="3" id="KW-0813">Transport</keyword>
<dbReference type="InterPro" id="IPR005829">
    <property type="entry name" value="Sugar_transporter_CS"/>
</dbReference>
<reference evidence="10" key="1">
    <citation type="journal article" date="2014" name="Int. J. Syst. Evol. Microbiol.">
        <title>Complete genome sequence of Corynebacterium casei LMG S-19264T (=DSM 44701T), isolated from a smear-ripened cheese.</title>
        <authorList>
            <consortium name="US DOE Joint Genome Institute (JGI-PGF)"/>
            <person name="Walter F."/>
            <person name="Albersmeier A."/>
            <person name="Kalinowski J."/>
            <person name="Ruckert C."/>
        </authorList>
    </citation>
    <scope>NUCLEOTIDE SEQUENCE</scope>
    <source>
        <strain evidence="10">JCM 15325</strain>
    </source>
</reference>
<feature type="domain" description="Major facilitator superfamily (MFS) profile" evidence="9">
    <location>
        <begin position="14"/>
        <end position="394"/>
    </location>
</feature>
<feature type="transmembrane region" description="Helical" evidence="8">
    <location>
        <begin position="345"/>
        <end position="364"/>
    </location>
</feature>
<evidence type="ECO:0000256" key="4">
    <source>
        <dbReference type="ARBA" id="ARBA00022475"/>
    </source>
</evidence>
<keyword evidence="4" id="KW-1003">Cell membrane</keyword>
<evidence type="ECO:0000259" key="9">
    <source>
        <dbReference type="PROSITE" id="PS50850"/>
    </source>
</evidence>
<keyword evidence="6 8" id="KW-1133">Transmembrane helix</keyword>
<evidence type="ECO:0000256" key="5">
    <source>
        <dbReference type="ARBA" id="ARBA00022692"/>
    </source>
</evidence>
<dbReference type="PROSITE" id="PS00216">
    <property type="entry name" value="SUGAR_TRANSPORT_1"/>
    <property type="match status" value="1"/>
</dbReference>
<evidence type="ECO:0000313" key="10">
    <source>
        <dbReference type="EMBL" id="GGL65500.1"/>
    </source>
</evidence>
<dbReference type="PANTHER" id="PTHR43271:SF1">
    <property type="entry name" value="INNER MEMBRANE TRANSPORT PROTEIN YNFM"/>
    <property type="match status" value="1"/>
</dbReference>
<evidence type="ECO:0000256" key="7">
    <source>
        <dbReference type="ARBA" id="ARBA00023136"/>
    </source>
</evidence>